<name>A0A6V8LU86_9BACT</name>
<dbReference type="Pfam" id="PF02457">
    <property type="entry name" value="DAC"/>
    <property type="match status" value="1"/>
</dbReference>
<dbReference type="Pfam" id="PF21750">
    <property type="entry name" value="DACNH"/>
    <property type="match status" value="1"/>
</dbReference>
<accession>A0A6V8LU86</accession>
<dbReference type="RefSeq" id="WP_173083951.1">
    <property type="nucleotide sequence ID" value="NZ_BLTE01000008.1"/>
</dbReference>
<evidence type="ECO:0000259" key="1">
    <source>
        <dbReference type="PROSITE" id="PS51794"/>
    </source>
</evidence>
<dbReference type="AlphaFoldDB" id="A0A6V8LU86"/>
<dbReference type="InterPro" id="IPR048552">
    <property type="entry name" value="DACND"/>
</dbReference>
<evidence type="ECO:0000313" key="2">
    <source>
        <dbReference type="EMBL" id="GFK94151.1"/>
    </source>
</evidence>
<reference evidence="2 3" key="1">
    <citation type="submission" date="2020-04" db="EMBL/GenBank/DDBJ databases">
        <authorList>
            <consortium name="Desulfovibrio sp. FSS-1 genome sequencing consortium"/>
            <person name="Shimoshige H."/>
            <person name="Kobayashi H."/>
            <person name="Maekawa T."/>
        </authorList>
    </citation>
    <scope>NUCLEOTIDE SEQUENCE [LARGE SCALE GENOMIC DNA]</scope>
    <source>
        <strain evidence="2 3">SIID29052-01</strain>
    </source>
</reference>
<dbReference type="InterPro" id="IPR003390">
    <property type="entry name" value="DNA_integrity_scan_DisA_N"/>
</dbReference>
<organism evidence="2 3">
    <name type="scientific">Fundidesulfovibrio magnetotacticus</name>
    <dbReference type="NCBI Taxonomy" id="2730080"/>
    <lineage>
        <taxon>Bacteria</taxon>
        <taxon>Pseudomonadati</taxon>
        <taxon>Thermodesulfobacteriota</taxon>
        <taxon>Desulfovibrionia</taxon>
        <taxon>Desulfovibrionales</taxon>
        <taxon>Desulfovibrionaceae</taxon>
        <taxon>Fundidesulfovibrio</taxon>
    </lineage>
</organism>
<feature type="domain" description="DAC" evidence="1">
    <location>
        <begin position="313"/>
        <end position="458"/>
    </location>
</feature>
<dbReference type="InterPro" id="IPR036888">
    <property type="entry name" value="DNA_integrity_DisA_N_sf"/>
</dbReference>
<evidence type="ECO:0000313" key="3">
    <source>
        <dbReference type="Proteomes" id="UP000494245"/>
    </source>
</evidence>
<dbReference type="Gene3D" id="3.40.1700.10">
    <property type="entry name" value="DNA integrity scanning protein, DisA, N-terminal domain"/>
    <property type="match status" value="1"/>
</dbReference>
<dbReference type="EMBL" id="BLTE01000008">
    <property type="protein sequence ID" value="GFK94151.1"/>
    <property type="molecule type" value="Genomic_DNA"/>
</dbReference>
<dbReference type="Proteomes" id="UP000494245">
    <property type="component" value="Unassembled WGS sequence"/>
</dbReference>
<gene>
    <name evidence="2" type="ORF">NNJEOMEG_01991</name>
</gene>
<protein>
    <recommendedName>
        <fullName evidence="1">DAC domain-containing protein</fullName>
    </recommendedName>
</protein>
<keyword evidence="3" id="KW-1185">Reference proteome</keyword>
<dbReference type="InterPro" id="IPR048555">
    <property type="entry name" value="DACNH"/>
</dbReference>
<dbReference type="Pfam" id="PF21749">
    <property type="entry name" value="DACND"/>
    <property type="match status" value="1"/>
</dbReference>
<proteinExistence type="predicted"/>
<comment type="caution">
    <text evidence="2">The sequence shown here is derived from an EMBL/GenBank/DDBJ whole genome shotgun (WGS) entry which is preliminary data.</text>
</comment>
<dbReference type="PROSITE" id="PS51794">
    <property type="entry name" value="DAC"/>
    <property type="match status" value="1"/>
</dbReference>
<sequence length="479" mass="52436">MIQNTAKQLSARNVLEGLRKGLTRFSGICRAALIMAESPASPLTVHDPRRLLRGHEPKLAKVFLESDEWRSQAPDTLSMKPFGQAVWAPKLHLTGLICSGGYSQPLFYQMWFTELHPNMCSTGPTERWLEHASWLLAHDYASEGAFFTSASKHALEAFEQHAVRNHLFTEMSRTLGRPPQVPLYPILEAVLAVSSTREEGQAPSGRIIFVEPRDAQDIPWLVRFPATERPSLSNAKHVRKLLLAVEDSTRRLVSDGERVLGISAPAGHLAARLTADFQDRFGFLRLGGRPVCSFVDGAYQSSTRKPNLVLLEEALLESNLSPDDASRLFHIVTAVVDEARRRGFGCSLVLDPEGTLPPMAGQHVDPPLDLDDPQNLDLAKSLAKLDGALHLIGGSNLAAFACLLDGKGVESEDRSRGARFNSALRFTAMHQGIIAVVVSADAPVFIFQGGVQLNAMCDLGHEDVLDLTPPALADWLEGQ</sequence>
<dbReference type="SUPFAM" id="SSF143597">
    <property type="entry name" value="YojJ-like"/>
    <property type="match status" value="1"/>
</dbReference>
<reference evidence="2 3" key="2">
    <citation type="submission" date="2020-05" db="EMBL/GenBank/DDBJ databases">
        <title>Draft genome sequence of Desulfovibrio sp. strainFSS-1.</title>
        <authorList>
            <person name="Shimoshige H."/>
            <person name="Kobayashi H."/>
            <person name="Maekawa T."/>
        </authorList>
    </citation>
    <scope>NUCLEOTIDE SEQUENCE [LARGE SCALE GENOMIC DNA]</scope>
    <source>
        <strain evidence="2 3">SIID29052-01</strain>
    </source>
</reference>